<dbReference type="PIRSF" id="PIRSF016578">
    <property type="entry name" value="HsaA"/>
    <property type="match status" value="1"/>
</dbReference>
<dbReference type="InterPro" id="IPR036250">
    <property type="entry name" value="AcylCo_DH-like_C"/>
</dbReference>
<feature type="domain" description="Acyl-CoA dehydrogenase C-terminal" evidence="3">
    <location>
        <begin position="220"/>
        <end position="349"/>
    </location>
</feature>
<organism evidence="4 5">
    <name type="scientific">Marinicrinis lubricantis</name>
    <dbReference type="NCBI Taxonomy" id="2086470"/>
    <lineage>
        <taxon>Bacteria</taxon>
        <taxon>Bacillati</taxon>
        <taxon>Bacillota</taxon>
        <taxon>Bacilli</taxon>
        <taxon>Bacillales</taxon>
        <taxon>Paenibacillaceae</taxon>
    </lineage>
</organism>
<dbReference type="Pfam" id="PF08028">
    <property type="entry name" value="Acyl-CoA_dh_2"/>
    <property type="match status" value="1"/>
</dbReference>
<sequence>MISEQTARAYSAEMEQTRKLNPVLLQEIYEQGWFKLFIPEELGGRMMALPEALCIFEEVSRLDGNLGWLVTIGAGGGMFAGYMQPEARALFSPKEAVVAGSGSPSGWARKVDGGYLVSGEWTYCSGSSYATLFTANCRIVEGTSEEGEELQIRSFIFMPEQVQIVPDWNAFGLKATESHTMKAEQIFVPEERTFDLSEQLGLEEYAIYRYPFLPFAETSFTAVTLGLARHFLDEAAALAERNRANWEAASAERYSFVIDRIRQMESQWSHARETFYRVVQQSWEQVEKGEILAEKEQLHVGRVSKQTAAAAVHGTRELFPYLGMSVLMEDCPINRIWRDLHTVSQHVLLVSYETTVTG</sequence>
<comment type="caution">
    <text evidence="4">The sequence shown here is derived from an EMBL/GenBank/DDBJ whole genome shotgun (WGS) entry which is preliminary data.</text>
</comment>
<dbReference type="InterPro" id="IPR037069">
    <property type="entry name" value="AcylCoA_DH/ox_N_sf"/>
</dbReference>
<gene>
    <name evidence="4" type="ORF">ACFPXP_03850</name>
</gene>
<evidence type="ECO:0000256" key="1">
    <source>
        <dbReference type="ARBA" id="ARBA00023002"/>
    </source>
</evidence>
<protein>
    <submittedName>
        <fullName evidence="4">Acyl-CoA dehydrogenase family protein</fullName>
    </submittedName>
</protein>
<evidence type="ECO:0000259" key="2">
    <source>
        <dbReference type="Pfam" id="PF02771"/>
    </source>
</evidence>
<name>A0ABW1IKP6_9BACL</name>
<dbReference type="InterPro" id="IPR009100">
    <property type="entry name" value="AcylCoA_DH/oxidase_NM_dom_sf"/>
</dbReference>
<dbReference type="PANTHER" id="PTHR43884">
    <property type="entry name" value="ACYL-COA DEHYDROGENASE"/>
    <property type="match status" value="1"/>
</dbReference>
<evidence type="ECO:0000313" key="5">
    <source>
        <dbReference type="Proteomes" id="UP001596250"/>
    </source>
</evidence>
<dbReference type="Proteomes" id="UP001596250">
    <property type="component" value="Unassembled WGS sequence"/>
</dbReference>
<dbReference type="Gene3D" id="2.40.110.10">
    <property type="entry name" value="Butyryl-CoA Dehydrogenase, subunit A, domain 2"/>
    <property type="match status" value="1"/>
</dbReference>
<feature type="domain" description="Acyl-CoA dehydrogenase/oxidase N-terminal" evidence="2">
    <location>
        <begin position="8"/>
        <end position="88"/>
    </location>
</feature>
<reference evidence="5" key="1">
    <citation type="journal article" date="2019" name="Int. J. Syst. Evol. Microbiol.">
        <title>The Global Catalogue of Microorganisms (GCM) 10K type strain sequencing project: providing services to taxonomists for standard genome sequencing and annotation.</title>
        <authorList>
            <consortium name="The Broad Institute Genomics Platform"/>
            <consortium name="The Broad Institute Genome Sequencing Center for Infectious Disease"/>
            <person name="Wu L."/>
            <person name="Ma J."/>
        </authorList>
    </citation>
    <scope>NUCLEOTIDE SEQUENCE [LARGE SCALE GENOMIC DNA]</scope>
    <source>
        <strain evidence="5">CCM 8749</strain>
    </source>
</reference>
<dbReference type="RefSeq" id="WP_379892540.1">
    <property type="nucleotide sequence ID" value="NZ_CBCSCT010000018.1"/>
</dbReference>
<dbReference type="InterPro" id="IPR013107">
    <property type="entry name" value="Acyl-CoA_DH_C"/>
</dbReference>
<dbReference type="SUPFAM" id="SSF56645">
    <property type="entry name" value="Acyl-CoA dehydrogenase NM domain-like"/>
    <property type="match status" value="1"/>
</dbReference>
<proteinExistence type="predicted"/>
<evidence type="ECO:0000313" key="4">
    <source>
        <dbReference type="EMBL" id="MFC5985571.1"/>
    </source>
</evidence>
<dbReference type="InterPro" id="IPR046373">
    <property type="entry name" value="Acyl-CoA_Oxase/DH_mid-dom_sf"/>
</dbReference>
<dbReference type="SUPFAM" id="SSF47203">
    <property type="entry name" value="Acyl-CoA dehydrogenase C-terminal domain-like"/>
    <property type="match status" value="1"/>
</dbReference>
<dbReference type="PANTHER" id="PTHR43884:SF12">
    <property type="entry name" value="ISOVALERYL-COA DEHYDROGENASE, MITOCHONDRIAL-RELATED"/>
    <property type="match status" value="1"/>
</dbReference>
<dbReference type="Pfam" id="PF02771">
    <property type="entry name" value="Acyl-CoA_dh_N"/>
    <property type="match status" value="1"/>
</dbReference>
<dbReference type="InterPro" id="IPR013786">
    <property type="entry name" value="AcylCoA_DH/ox_N"/>
</dbReference>
<evidence type="ECO:0000259" key="3">
    <source>
        <dbReference type="Pfam" id="PF08028"/>
    </source>
</evidence>
<keyword evidence="5" id="KW-1185">Reference proteome</keyword>
<dbReference type="Gene3D" id="1.20.140.10">
    <property type="entry name" value="Butyryl-CoA Dehydrogenase, subunit A, domain 3"/>
    <property type="match status" value="1"/>
</dbReference>
<keyword evidence="1" id="KW-0560">Oxidoreductase</keyword>
<accession>A0ABW1IKP6</accession>
<dbReference type="Gene3D" id="1.10.540.10">
    <property type="entry name" value="Acyl-CoA dehydrogenase/oxidase, N-terminal domain"/>
    <property type="match status" value="1"/>
</dbReference>
<dbReference type="EMBL" id="JBHSQV010000028">
    <property type="protein sequence ID" value="MFC5985571.1"/>
    <property type="molecule type" value="Genomic_DNA"/>
</dbReference>